<dbReference type="InterPro" id="IPR027383">
    <property type="entry name" value="Znf_put"/>
</dbReference>
<feature type="domain" description="Putative zinc-finger" evidence="1">
    <location>
        <begin position="4"/>
        <end position="38"/>
    </location>
</feature>
<dbReference type="Pfam" id="PF13490">
    <property type="entry name" value="zf-HC2"/>
    <property type="match status" value="1"/>
</dbReference>
<reference evidence="2" key="1">
    <citation type="submission" date="2021-04" db="EMBL/GenBank/DDBJ databases">
        <title>Draft genome sequence data of methanotrophic Methylovulum sp. strain S1L and Methylomonas sp. strain S2AM isolated from boreal lake water columns.</title>
        <authorList>
            <person name="Rissanen A.J."/>
            <person name="Mangayil R."/>
            <person name="Svenning M.M."/>
            <person name="Khanongnuch R."/>
        </authorList>
    </citation>
    <scope>NUCLEOTIDE SEQUENCE</scope>
    <source>
        <strain evidence="2">S2AM</strain>
    </source>
</reference>
<dbReference type="RefSeq" id="WP_215583378.1">
    <property type="nucleotide sequence ID" value="NZ_CP073754.1"/>
</dbReference>
<dbReference type="AlphaFoldDB" id="A0A975MPE6"/>
<dbReference type="EMBL" id="CP073754">
    <property type="protein sequence ID" value="QWF71596.1"/>
    <property type="molecule type" value="Genomic_DNA"/>
</dbReference>
<sequence>MPSCREISALVSKGLDKQLSLSERFAVRCHLMICRACRNFQKHSLIMRKISQAYLAQLGKSKP</sequence>
<name>A0A975MPE6_9GAMM</name>
<organism evidence="2 3">
    <name type="scientific">Methylomonas paludis</name>
    <dbReference type="NCBI Taxonomy" id="1173101"/>
    <lineage>
        <taxon>Bacteria</taxon>
        <taxon>Pseudomonadati</taxon>
        <taxon>Pseudomonadota</taxon>
        <taxon>Gammaproteobacteria</taxon>
        <taxon>Methylococcales</taxon>
        <taxon>Methylococcaceae</taxon>
        <taxon>Methylomonas</taxon>
    </lineage>
</organism>
<gene>
    <name evidence="2" type="ORF">KEF85_03710</name>
</gene>
<dbReference type="Proteomes" id="UP000676649">
    <property type="component" value="Chromosome"/>
</dbReference>
<evidence type="ECO:0000313" key="3">
    <source>
        <dbReference type="Proteomes" id="UP000676649"/>
    </source>
</evidence>
<protein>
    <submittedName>
        <fullName evidence="2">Zf-HC2 domain-containing protein</fullName>
    </submittedName>
</protein>
<proteinExistence type="predicted"/>
<dbReference type="KEGG" id="mpad:KEF85_03710"/>
<evidence type="ECO:0000259" key="1">
    <source>
        <dbReference type="Pfam" id="PF13490"/>
    </source>
</evidence>
<accession>A0A975MPE6</accession>
<evidence type="ECO:0000313" key="2">
    <source>
        <dbReference type="EMBL" id="QWF71596.1"/>
    </source>
</evidence>
<keyword evidence="3" id="KW-1185">Reference proteome</keyword>